<keyword evidence="2" id="KW-0813">Transport</keyword>
<feature type="transmembrane region" description="Helical" evidence="9">
    <location>
        <begin position="89"/>
        <end position="111"/>
    </location>
</feature>
<organism evidence="11 12">
    <name type="scientific">Thermodesulforhabdus norvegica</name>
    <dbReference type="NCBI Taxonomy" id="39841"/>
    <lineage>
        <taxon>Bacteria</taxon>
        <taxon>Pseudomonadati</taxon>
        <taxon>Thermodesulfobacteriota</taxon>
        <taxon>Syntrophobacteria</taxon>
        <taxon>Syntrophobacterales</taxon>
        <taxon>Thermodesulforhabdaceae</taxon>
        <taxon>Thermodesulforhabdus</taxon>
    </lineage>
</organism>
<dbReference type="Pfam" id="PF04290">
    <property type="entry name" value="DctQ"/>
    <property type="match status" value="1"/>
</dbReference>
<dbReference type="GO" id="GO:0015740">
    <property type="term" value="P:C4-dicarboxylate transport"/>
    <property type="evidence" value="ECO:0007669"/>
    <property type="project" value="TreeGrafter"/>
</dbReference>
<keyword evidence="5 9" id="KW-0812">Transmembrane</keyword>
<keyword evidence="4" id="KW-0997">Cell inner membrane</keyword>
<dbReference type="GO" id="GO:0005886">
    <property type="term" value="C:plasma membrane"/>
    <property type="evidence" value="ECO:0007669"/>
    <property type="project" value="UniProtKB-SubCell"/>
</dbReference>
<keyword evidence="12" id="KW-1185">Reference proteome</keyword>
<evidence type="ECO:0000256" key="6">
    <source>
        <dbReference type="ARBA" id="ARBA00022989"/>
    </source>
</evidence>
<feature type="transmembrane region" description="Helical" evidence="9">
    <location>
        <begin position="131"/>
        <end position="150"/>
    </location>
</feature>
<dbReference type="InterPro" id="IPR055348">
    <property type="entry name" value="DctQ"/>
</dbReference>
<dbReference type="PANTHER" id="PTHR35011">
    <property type="entry name" value="2,3-DIKETO-L-GULONATE TRAP TRANSPORTER SMALL PERMEASE PROTEIN YIAM"/>
    <property type="match status" value="1"/>
</dbReference>
<dbReference type="EMBL" id="FOUU01000006">
    <property type="protein sequence ID" value="SFM88557.1"/>
    <property type="molecule type" value="Genomic_DNA"/>
</dbReference>
<keyword evidence="3" id="KW-1003">Cell membrane</keyword>
<dbReference type="RefSeq" id="WP_093395176.1">
    <property type="nucleotide sequence ID" value="NZ_FOUU01000006.1"/>
</dbReference>
<feature type="domain" description="Tripartite ATP-independent periplasmic transporters DctQ component" evidence="10">
    <location>
        <begin position="27"/>
        <end position="157"/>
    </location>
</feature>
<protein>
    <submittedName>
        <fullName evidence="11">TRAP-type C4-dicarboxylate transport system, small permease component</fullName>
    </submittedName>
</protein>
<reference evidence="11 12" key="1">
    <citation type="submission" date="2016-10" db="EMBL/GenBank/DDBJ databases">
        <authorList>
            <person name="de Groot N.N."/>
        </authorList>
    </citation>
    <scope>NUCLEOTIDE SEQUENCE [LARGE SCALE GENOMIC DNA]</scope>
    <source>
        <strain evidence="11 12">DSM 9990</strain>
    </source>
</reference>
<dbReference type="STRING" id="39841.SAMN05660836_01808"/>
<name>A0A1I4UHS6_9BACT</name>
<dbReference type="OrthoDB" id="9797534at2"/>
<keyword evidence="7 9" id="KW-0472">Membrane</keyword>
<evidence type="ECO:0000256" key="5">
    <source>
        <dbReference type="ARBA" id="ARBA00022692"/>
    </source>
</evidence>
<evidence type="ECO:0000259" key="10">
    <source>
        <dbReference type="Pfam" id="PF04290"/>
    </source>
</evidence>
<evidence type="ECO:0000256" key="2">
    <source>
        <dbReference type="ARBA" id="ARBA00022448"/>
    </source>
</evidence>
<feature type="transmembrane region" description="Helical" evidence="9">
    <location>
        <begin position="50"/>
        <end position="68"/>
    </location>
</feature>
<evidence type="ECO:0000313" key="12">
    <source>
        <dbReference type="Proteomes" id="UP000199611"/>
    </source>
</evidence>
<evidence type="ECO:0000256" key="1">
    <source>
        <dbReference type="ARBA" id="ARBA00004429"/>
    </source>
</evidence>
<dbReference type="PANTHER" id="PTHR35011:SF10">
    <property type="entry name" value="TRAP TRANSPORTER SMALL PERMEASE PROTEIN"/>
    <property type="match status" value="1"/>
</dbReference>
<accession>A0A1I4UHS6</accession>
<comment type="similarity">
    <text evidence="8">Belongs to the TRAP transporter small permease family.</text>
</comment>
<evidence type="ECO:0000256" key="7">
    <source>
        <dbReference type="ARBA" id="ARBA00023136"/>
    </source>
</evidence>
<dbReference type="Proteomes" id="UP000199611">
    <property type="component" value="Unassembled WGS sequence"/>
</dbReference>
<evidence type="ECO:0000256" key="3">
    <source>
        <dbReference type="ARBA" id="ARBA00022475"/>
    </source>
</evidence>
<evidence type="ECO:0000313" key="11">
    <source>
        <dbReference type="EMBL" id="SFM88557.1"/>
    </source>
</evidence>
<dbReference type="AlphaFoldDB" id="A0A1I4UHS6"/>
<gene>
    <name evidence="11" type="ORF">SAMN05660836_01808</name>
</gene>
<comment type="subcellular location">
    <subcellularLocation>
        <location evidence="1">Cell inner membrane</location>
        <topology evidence="1">Multi-pass membrane protein</topology>
    </subcellularLocation>
</comment>
<evidence type="ECO:0000256" key="4">
    <source>
        <dbReference type="ARBA" id="ARBA00022519"/>
    </source>
</evidence>
<proteinExistence type="inferred from homology"/>
<feature type="transmembrane region" description="Helical" evidence="9">
    <location>
        <begin position="12"/>
        <end position="30"/>
    </location>
</feature>
<evidence type="ECO:0000256" key="8">
    <source>
        <dbReference type="ARBA" id="ARBA00038436"/>
    </source>
</evidence>
<sequence>MNRLVRLLDTITRVGAVLASLAMISVVLLIGLEILLRSLFRTSTLIADEYSGYLMVSIVAFGLGHTLTEEGHIRITLLTSRLSPGKYRLLDTLTSFVGAVLSAFCTYHSFFMVKDTFSLGMRADSIAETPLFIPQIPVVAGFLFLTIAFVRRILQNLKPDYSG</sequence>
<dbReference type="GO" id="GO:0022857">
    <property type="term" value="F:transmembrane transporter activity"/>
    <property type="evidence" value="ECO:0007669"/>
    <property type="project" value="TreeGrafter"/>
</dbReference>
<keyword evidence="6 9" id="KW-1133">Transmembrane helix</keyword>
<evidence type="ECO:0000256" key="9">
    <source>
        <dbReference type="SAM" id="Phobius"/>
    </source>
</evidence>
<dbReference type="InterPro" id="IPR007387">
    <property type="entry name" value="TRAP_DctQ"/>
</dbReference>